<name>A0AAW2TD29_9LAMI</name>
<organism evidence="1">
    <name type="scientific">Sesamum latifolium</name>
    <dbReference type="NCBI Taxonomy" id="2727402"/>
    <lineage>
        <taxon>Eukaryota</taxon>
        <taxon>Viridiplantae</taxon>
        <taxon>Streptophyta</taxon>
        <taxon>Embryophyta</taxon>
        <taxon>Tracheophyta</taxon>
        <taxon>Spermatophyta</taxon>
        <taxon>Magnoliopsida</taxon>
        <taxon>eudicotyledons</taxon>
        <taxon>Gunneridae</taxon>
        <taxon>Pentapetalae</taxon>
        <taxon>asterids</taxon>
        <taxon>lamiids</taxon>
        <taxon>Lamiales</taxon>
        <taxon>Pedaliaceae</taxon>
        <taxon>Sesamum</taxon>
    </lineage>
</organism>
<reference evidence="1" key="2">
    <citation type="journal article" date="2024" name="Plant">
        <title>Genomic evolution and insights into agronomic trait innovations of Sesamum species.</title>
        <authorList>
            <person name="Miao H."/>
            <person name="Wang L."/>
            <person name="Qu L."/>
            <person name="Liu H."/>
            <person name="Sun Y."/>
            <person name="Le M."/>
            <person name="Wang Q."/>
            <person name="Wei S."/>
            <person name="Zheng Y."/>
            <person name="Lin W."/>
            <person name="Duan Y."/>
            <person name="Cao H."/>
            <person name="Xiong S."/>
            <person name="Wang X."/>
            <person name="Wei L."/>
            <person name="Li C."/>
            <person name="Ma Q."/>
            <person name="Ju M."/>
            <person name="Zhao R."/>
            <person name="Li G."/>
            <person name="Mu C."/>
            <person name="Tian Q."/>
            <person name="Mei H."/>
            <person name="Zhang T."/>
            <person name="Gao T."/>
            <person name="Zhang H."/>
        </authorList>
    </citation>
    <scope>NUCLEOTIDE SEQUENCE</scope>
    <source>
        <strain evidence="1">KEN1</strain>
    </source>
</reference>
<dbReference type="EMBL" id="JACGWN010000015">
    <property type="protein sequence ID" value="KAL0402458.1"/>
    <property type="molecule type" value="Genomic_DNA"/>
</dbReference>
<evidence type="ECO:0000313" key="1">
    <source>
        <dbReference type="EMBL" id="KAL0402458.1"/>
    </source>
</evidence>
<reference evidence="1" key="1">
    <citation type="submission" date="2020-06" db="EMBL/GenBank/DDBJ databases">
        <authorList>
            <person name="Li T."/>
            <person name="Hu X."/>
            <person name="Zhang T."/>
            <person name="Song X."/>
            <person name="Zhang H."/>
            <person name="Dai N."/>
            <person name="Sheng W."/>
            <person name="Hou X."/>
            <person name="Wei L."/>
        </authorList>
    </citation>
    <scope>NUCLEOTIDE SEQUENCE</scope>
    <source>
        <strain evidence="1">KEN1</strain>
        <tissue evidence="1">Leaf</tissue>
    </source>
</reference>
<comment type="caution">
    <text evidence="1">The sequence shown here is derived from an EMBL/GenBank/DDBJ whole genome shotgun (WGS) entry which is preliminary data.</text>
</comment>
<accession>A0AAW2TD29</accession>
<gene>
    <name evidence="1" type="ORF">Slati_4275700</name>
</gene>
<sequence length="75" mass="8823">MANFSDDEHNNIHEWLLKEYNLAERLKNCGVKDEFTDFAFCKVKRNPQVNADPGKMHEYMIQHLIDQMLEQGPSV</sequence>
<protein>
    <submittedName>
        <fullName evidence="1">Uncharacterized protein</fullName>
    </submittedName>
</protein>
<proteinExistence type="predicted"/>
<dbReference type="AlphaFoldDB" id="A0AAW2TD29"/>